<dbReference type="EMBL" id="LHXR01000043">
    <property type="protein sequence ID" value="KXA97133.1"/>
    <property type="molecule type" value="Genomic_DNA"/>
</dbReference>
<evidence type="ECO:0000313" key="2">
    <source>
        <dbReference type="EMBL" id="KXA97133.1"/>
    </source>
</evidence>
<gene>
    <name evidence="2" type="ORF">AKJ37_03700</name>
</gene>
<sequence length="227" mass="25998">MSLKLGLMGKRQTFWEFAPDMEDRVYFEDGEFVQVGPLKGAKNVEFHEQIGEQEVVYVPHEETRTLPQVFPELKKVEVRGCFPPKTMELVKFMNEYDLYREETIEVDGKELKPRDFLFSLLLDTPAAKETPVWAYGLNIQVFGEYKGRPAKVTLKNSHPPMENWGGRSAYGKNVGIPLSIGVQMLANGEIDSLGVMPPEAVINPTDFFEELSKRGIDIQENFERYSR</sequence>
<dbReference type="Gene3D" id="3.40.50.720">
    <property type="entry name" value="NAD(P)-binding Rossmann-like Domain"/>
    <property type="match status" value="1"/>
</dbReference>
<dbReference type="Gene3D" id="3.30.360.10">
    <property type="entry name" value="Dihydrodipicolinate Reductase, domain 2"/>
    <property type="match status" value="1"/>
</dbReference>
<keyword evidence="3" id="KW-1185">Reference proteome</keyword>
<evidence type="ECO:0000259" key="1">
    <source>
        <dbReference type="Pfam" id="PF16653"/>
    </source>
</evidence>
<protein>
    <recommendedName>
        <fullName evidence="1">Saccharopine dehydrogenase-like C-terminal domain-containing protein</fullName>
    </recommendedName>
</protein>
<reference evidence="2 3" key="1">
    <citation type="journal article" date="2016" name="Sci. Rep.">
        <title>Metabolic traits of an uncultured archaeal lineage -MSBL1- from brine pools of the Red Sea.</title>
        <authorList>
            <person name="Mwirichia R."/>
            <person name="Alam I."/>
            <person name="Rashid M."/>
            <person name="Vinu M."/>
            <person name="Ba-Alawi W."/>
            <person name="Anthony Kamau A."/>
            <person name="Kamanda Ngugi D."/>
            <person name="Goker M."/>
            <person name="Klenk H.P."/>
            <person name="Bajic V."/>
            <person name="Stingl U."/>
        </authorList>
    </citation>
    <scope>NUCLEOTIDE SEQUENCE [LARGE SCALE GENOMIC DNA]</scope>
    <source>
        <strain evidence="2">SCGC-AAA259I09</strain>
    </source>
</reference>
<dbReference type="InterPro" id="IPR032095">
    <property type="entry name" value="Sacchrp_dh-like_C"/>
</dbReference>
<proteinExistence type="predicted"/>
<dbReference type="AlphaFoldDB" id="A0A133USF9"/>
<dbReference type="Pfam" id="PF16653">
    <property type="entry name" value="Sacchrp_dh_C"/>
    <property type="match status" value="1"/>
</dbReference>
<dbReference type="Proteomes" id="UP000070463">
    <property type="component" value="Unassembled WGS sequence"/>
</dbReference>
<evidence type="ECO:0000313" key="3">
    <source>
        <dbReference type="Proteomes" id="UP000070463"/>
    </source>
</evidence>
<feature type="domain" description="Saccharopine dehydrogenase-like C-terminal" evidence="1">
    <location>
        <begin position="43"/>
        <end position="216"/>
    </location>
</feature>
<dbReference type="PANTHER" id="PTHR43796:SF2">
    <property type="entry name" value="CARBOXYNORSPERMIDINE SYNTHASE"/>
    <property type="match status" value="1"/>
</dbReference>
<dbReference type="PANTHER" id="PTHR43796">
    <property type="entry name" value="CARBOXYNORSPERMIDINE SYNTHASE"/>
    <property type="match status" value="1"/>
</dbReference>
<accession>A0A133USF9</accession>
<comment type="caution">
    <text evidence="2">The sequence shown here is derived from an EMBL/GenBank/DDBJ whole genome shotgun (WGS) entry which is preliminary data.</text>
</comment>
<organism evidence="2 3">
    <name type="scientific">candidate division MSBL1 archaeon SCGC-AAA259I09</name>
    <dbReference type="NCBI Taxonomy" id="1698267"/>
    <lineage>
        <taxon>Archaea</taxon>
        <taxon>Methanobacteriati</taxon>
        <taxon>Methanobacteriota</taxon>
        <taxon>candidate division MSBL1</taxon>
    </lineage>
</organism>
<name>A0A133USF9_9EURY</name>